<dbReference type="EMBL" id="JAGTUU010000001">
    <property type="protein sequence ID" value="MBS0122735.1"/>
    <property type="molecule type" value="Genomic_DNA"/>
</dbReference>
<reference evidence="2" key="1">
    <citation type="submission" date="2021-04" db="EMBL/GenBank/DDBJ databases">
        <authorList>
            <person name="Yoon J."/>
        </authorList>
    </citation>
    <scope>NUCLEOTIDE SEQUENCE</scope>
    <source>
        <strain evidence="2">KMU-90</strain>
    </source>
</reference>
<evidence type="ECO:0000313" key="3">
    <source>
        <dbReference type="Proteomes" id="UP000681356"/>
    </source>
</evidence>
<feature type="transmembrane region" description="Helical" evidence="1">
    <location>
        <begin position="92"/>
        <end position="109"/>
    </location>
</feature>
<feature type="transmembrane region" description="Helical" evidence="1">
    <location>
        <begin position="31"/>
        <end position="54"/>
    </location>
</feature>
<keyword evidence="1" id="KW-1133">Transmembrane helix</keyword>
<dbReference type="Proteomes" id="UP000681356">
    <property type="component" value="Unassembled WGS sequence"/>
</dbReference>
<sequence>MFAMTAAGFSAPVLVLATALGYLIATLGMKGAATGLVGPGLALAFGGFALAFAAEVALMRLTKLSLVYIAILGVETVLVLAVAFGIGEGFTLRQGLGAGLVLAGLAIVAA</sequence>
<evidence type="ECO:0000256" key="1">
    <source>
        <dbReference type="SAM" id="Phobius"/>
    </source>
</evidence>
<keyword evidence="1" id="KW-0812">Transmembrane</keyword>
<name>A0A8J7W8B1_9RHOB</name>
<keyword evidence="3" id="KW-1185">Reference proteome</keyword>
<dbReference type="RefSeq" id="WP_212534708.1">
    <property type="nucleotide sequence ID" value="NZ_JAGTUU010000001.1"/>
</dbReference>
<gene>
    <name evidence="2" type="ORF">KB874_01195</name>
</gene>
<comment type="caution">
    <text evidence="2">The sequence shown here is derived from an EMBL/GenBank/DDBJ whole genome shotgun (WGS) entry which is preliminary data.</text>
</comment>
<organism evidence="2 3">
    <name type="scientific">Thetidibacter halocola</name>
    <dbReference type="NCBI Taxonomy" id="2827239"/>
    <lineage>
        <taxon>Bacteria</taxon>
        <taxon>Pseudomonadati</taxon>
        <taxon>Pseudomonadota</taxon>
        <taxon>Alphaproteobacteria</taxon>
        <taxon>Rhodobacterales</taxon>
        <taxon>Roseobacteraceae</taxon>
        <taxon>Thetidibacter</taxon>
    </lineage>
</organism>
<proteinExistence type="predicted"/>
<feature type="transmembrane region" description="Helical" evidence="1">
    <location>
        <begin position="66"/>
        <end position="86"/>
    </location>
</feature>
<keyword evidence="1" id="KW-0472">Membrane</keyword>
<accession>A0A8J7W8B1</accession>
<protein>
    <submittedName>
        <fullName evidence="2">5-aminolevulinate synthase</fullName>
    </submittedName>
</protein>
<dbReference type="AlphaFoldDB" id="A0A8J7W8B1"/>
<evidence type="ECO:0000313" key="2">
    <source>
        <dbReference type="EMBL" id="MBS0122735.1"/>
    </source>
</evidence>